<evidence type="ECO:0000313" key="6">
    <source>
        <dbReference type="Proteomes" id="UP001240150"/>
    </source>
</evidence>
<dbReference type="InterPro" id="IPR054613">
    <property type="entry name" value="Peptidase_S78_dom"/>
</dbReference>
<dbReference type="SUPFAM" id="SSF56563">
    <property type="entry name" value="Major capsid protein gp5"/>
    <property type="match status" value="1"/>
</dbReference>
<keyword evidence="6" id="KW-1185">Reference proteome</keyword>
<keyword evidence="1" id="KW-1188">Viral release from host cell</keyword>
<dbReference type="EMBL" id="CP126980">
    <property type="protein sequence ID" value="WIM99396.1"/>
    <property type="molecule type" value="Genomic_DNA"/>
</dbReference>
<evidence type="ECO:0000259" key="4">
    <source>
        <dbReference type="Pfam" id="PF04586"/>
    </source>
</evidence>
<name>A0ABY8WNF5_9ACTN</name>
<evidence type="ECO:0000256" key="1">
    <source>
        <dbReference type="ARBA" id="ARBA00022612"/>
    </source>
</evidence>
<dbReference type="GO" id="GO:0008233">
    <property type="term" value="F:peptidase activity"/>
    <property type="evidence" value="ECO:0007669"/>
    <property type="project" value="UniProtKB-KW"/>
</dbReference>
<evidence type="ECO:0000256" key="2">
    <source>
        <dbReference type="ARBA" id="ARBA00022670"/>
    </source>
</evidence>
<keyword evidence="2 5" id="KW-0645">Protease</keyword>
<protein>
    <submittedName>
        <fullName evidence="5">HK97 family phage prohead protease</fullName>
    </submittedName>
</protein>
<dbReference type="Pfam" id="PF25209">
    <property type="entry name" value="Phage_capsid_4"/>
    <property type="match status" value="1"/>
</dbReference>
<evidence type="ECO:0000313" key="5">
    <source>
        <dbReference type="EMBL" id="WIM99396.1"/>
    </source>
</evidence>
<dbReference type="GO" id="GO:0006508">
    <property type="term" value="P:proteolysis"/>
    <property type="evidence" value="ECO:0007669"/>
    <property type="project" value="UniProtKB-KW"/>
</dbReference>
<accession>A0ABY8WNF5</accession>
<dbReference type="RefSeq" id="WP_284920834.1">
    <property type="nucleotide sequence ID" value="NZ_CP126980.1"/>
</dbReference>
<proteinExistence type="predicted"/>
<sequence>MSEEMIRYTADLQLRVADENPDEQDSTKGRTLEGIALKYNDPTELGPGVIERVAPGAFEGSQHVVLRDEHARTIGTVDWRDEDDAVRITARVAKTQAGDEALELVRSGAYHALSVGFLPKTGGTQIEPDGMITRTAARLFEVSLTGIPAYENSKILEMRKAGQPATKGNIMPNDEKLATLETEVSQLREMNEDLQRRMATFSVPGSSGPTVLGAQYRSAGEWIKAIANGEDEAIELANQWKNLETRAYNGTTTGNVAPAGVVPPAWVTSTLEFVQRNRVTQEVFTRQALPAQGMSVEYLSGAASTLQIQEQVNQGDVLAFGKLSFDASTAPIKTYGGYTSFSFQAIRRLPVNVVDMAYQELVNQATFRSNAATRAALAALTPTTVARGGNTIANWEAAIINGVSQMASSGIGRPAEFLLVSLDVFQAMAGVRDGSARLLTPTGGSAQLSAGSLNAGALSAEVLGLPVKVDTTLAAGTCLLANSQALITFGDATPTRLTQDDITNLTTEMSVYYEQATAIPFAGSIISITA</sequence>
<gene>
    <name evidence="5" type="ORF">ACTOB_003047</name>
</gene>
<dbReference type="Proteomes" id="UP001240150">
    <property type="component" value="Chromosome"/>
</dbReference>
<feature type="domain" description="Prohead serine protease" evidence="4">
    <location>
        <begin position="24"/>
        <end position="156"/>
    </location>
</feature>
<evidence type="ECO:0000256" key="3">
    <source>
        <dbReference type="ARBA" id="ARBA00022801"/>
    </source>
</evidence>
<keyword evidence="3" id="KW-0378">Hydrolase</keyword>
<reference evidence="5 6" key="1">
    <citation type="submission" date="2023-06" db="EMBL/GenBank/DDBJ databases">
        <authorList>
            <person name="Yushchuk O."/>
            <person name="Binda E."/>
            <person name="Ruckert-Reed C."/>
            <person name="Fedorenko V."/>
            <person name="Kalinowski J."/>
            <person name="Marinelli F."/>
        </authorList>
    </citation>
    <scope>NUCLEOTIDE SEQUENCE [LARGE SCALE GENOMIC DNA]</scope>
    <source>
        <strain evidence="5 6">NRRL 3884</strain>
    </source>
</reference>
<organism evidence="5 6">
    <name type="scientific">Actinoplanes oblitus</name>
    <dbReference type="NCBI Taxonomy" id="3040509"/>
    <lineage>
        <taxon>Bacteria</taxon>
        <taxon>Bacillati</taxon>
        <taxon>Actinomycetota</taxon>
        <taxon>Actinomycetes</taxon>
        <taxon>Micromonosporales</taxon>
        <taxon>Micromonosporaceae</taxon>
        <taxon>Actinoplanes</taxon>
    </lineage>
</organism>
<dbReference type="Pfam" id="PF04586">
    <property type="entry name" value="Peptidase_S78"/>
    <property type="match status" value="1"/>
</dbReference>